<reference evidence="1 2" key="1">
    <citation type="journal article" date="2015" name="Genome Biol.">
        <title>Comparative genomics of Steinernema reveals deeply conserved gene regulatory networks.</title>
        <authorList>
            <person name="Dillman A.R."/>
            <person name="Macchietto M."/>
            <person name="Porter C.F."/>
            <person name="Rogers A."/>
            <person name="Williams B."/>
            <person name="Antoshechkin I."/>
            <person name="Lee M.M."/>
            <person name="Goodwin Z."/>
            <person name="Lu X."/>
            <person name="Lewis E.E."/>
            <person name="Goodrich-Blair H."/>
            <person name="Stock S.P."/>
            <person name="Adams B.J."/>
            <person name="Sternberg P.W."/>
            <person name="Mortazavi A."/>
        </authorList>
    </citation>
    <scope>NUCLEOTIDE SEQUENCE [LARGE SCALE GENOMIC DNA]</scope>
    <source>
        <strain evidence="1 2">ALL</strain>
    </source>
</reference>
<comment type="caution">
    <text evidence="1">The sequence shown here is derived from an EMBL/GenBank/DDBJ whole genome shotgun (WGS) entry which is preliminary data.</text>
</comment>
<sequence length="69" mass="7398">MITKMHPPSLADPQLSLAHVAPSNKELITQSTNCFCIRIIALLRSEFANDDVATVALTSGSRKTAADES</sequence>
<proteinExistence type="predicted"/>
<keyword evidence="2" id="KW-1185">Reference proteome</keyword>
<name>A0A4U8V3P3_STECR</name>
<dbReference type="Proteomes" id="UP000298663">
    <property type="component" value="Unassembled WGS sequence"/>
</dbReference>
<dbReference type="EMBL" id="AZBU02000001">
    <property type="protein sequence ID" value="TMS38768.1"/>
    <property type="molecule type" value="Genomic_DNA"/>
</dbReference>
<dbReference type="AlphaFoldDB" id="A0A4U8V3P3"/>
<accession>A0A4U8V3P3</accession>
<organism evidence="1 2">
    <name type="scientific">Steinernema carpocapsae</name>
    <name type="common">Entomopathogenic nematode</name>
    <dbReference type="NCBI Taxonomy" id="34508"/>
    <lineage>
        <taxon>Eukaryota</taxon>
        <taxon>Metazoa</taxon>
        <taxon>Ecdysozoa</taxon>
        <taxon>Nematoda</taxon>
        <taxon>Chromadorea</taxon>
        <taxon>Rhabditida</taxon>
        <taxon>Tylenchina</taxon>
        <taxon>Panagrolaimomorpha</taxon>
        <taxon>Strongyloidoidea</taxon>
        <taxon>Steinernematidae</taxon>
        <taxon>Steinernema</taxon>
    </lineage>
</organism>
<protein>
    <submittedName>
        <fullName evidence="1">Uncharacterized protein</fullName>
    </submittedName>
</protein>
<evidence type="ECO:0000313" key="1">
    <source>
        <dbReference type="EMBL" id="TMS38768.1"/>
    </source>
</evidence>
<reference evidence="1 2" key="2">
    <citation type="journal article" date="2019" name="G3 (Bethesda)">
        <title>Hybrid Assembly of the Genome of the Entomopathogenic Nematode Steinernema carpocapsae Identifies the X-Chromosome.</title>
        <authorList>
            <person name="Serra L."/>
            <person name="Macchietto M."/>
            <person name="Macias-Munoz A."/>
            <person name="McGill C.J."/>
            <person name="Rodriguez I.M."/>
            <person name="Rodriguez B."/>
            <person name="Murad R."/>
            <person name="Mortazavi A."/>
        </authorList>
    </citation>
    <scope>NUCLEOTIDE SEQUENCE [LARGE SCALE GENOMIC DNA]</scope>
    <source>
        <strain evidence="1 2">ALL</strain>
    </source>
</reference>
<evidence type="ECO:0000313" key="2">
    <source>
        <dbReference type="Proteomes" id="UP000298663"/>
    </source>
</evidence>
<gene>
    <name evidence="1" type="ORF">L596_005417</name>
</gene>